<evidence type="ECO:0000256" key="7">
    <source>
        <dbReference type="ARBA" id="ARBA00023134"/>
    </source>
</evidence>
<evidence type="ECO:0000256" key="6">
    <source>
        <dbReference type="ARBA" id="ARBA00022842"/>
    </source>
</evidence>
<dbReference type="RefSeq" id="WP_131445111.1">
    <property type="nucleotide sequence ID" value="NZ_SJZB01000014.1"/>
</dbReference>
<comment type="function">
    <text evidence="10">Necessary for normal cell division and for the maintenance of normal septation.</text>
</comment>
<keyword evidence="8 10" id="KW-0717">Septation</keyword>
<evidence type="ECO:0000256" key="4">
    <source>
        <dbReference type="ARBA" id="ARBA00022723"/>
    </source>
</evidence>
<dbReference type="GO" id="GO:0046872">
    <property type="term" value="F:metal ion binding"/>
    <property type="evidence" value="ECO:0007669"/>
    <property type="project" value="UniProtKB-KW"/>
</dbReference>
<dbReference type="NCBIfam" id="TIGR03598">
    <property type="entry name" value="GTPase_YsxC"/>
    <property type="match status" value="1"/>
</dbReference>
<feature type="domain" description="EngB-type G" evidence="12">
    <location>
        <begin position="20"/>
        <end position="194"/>
    </location>
</feature>
<dbReference type="PROSITE" id="PS51706">
    <property type="entry name" value="G_ENGB"/>
    <property type="match status" value="1"/>
</dbReference>
<dbReference type="InterPro" id="IPR027417">
    <property type="entry name" value="P-loop_NTPase"/>
</dbReference>
<dbReference type="FunFam" id="3.40.50.300:FF:000098">
    <property type="entry name" value="Probable GTP-binding protein EngB"/>
    <property type="match status" value="1"/>
</dbReference>
<keyword evidence="7 10" id="KW-0342">GTP-binding</keyword>
<keyword evidence="4" id="KW-0479">Metal-binding</keyword>
<comment type="caution">
    <text evidence="13">The sequence shown here is derived from an EMBL/GenBank/DDBJ whole genome shotgun (WGS) entry which is preliminary data.</text>
</comment>
<dbReference type="GO" id="GO:0005829">
    <property type="term" value="C:cytosol"/>
    <property type="evidence" value="ECO:0007669"/>
    <property type="project" value="TreeGrafter"/>
</dbReference>
<accession>A0A4R1BIW6</accession>
<evidence type="ECO:0000259" key="12">
    <source>
        <dbReference type="PROSITE" id="PS51706"/>
    </source>
</evidence>
<gene>
    <name evidence="10" type="primary">engB</name>
    <name evidence="13" type="ORF">EZJ19_04565</name>
</gene>
<dbReference type="PANTHER" id="PTHR11649">
    <property type="entry name" value="MSS1/TRME-RELATED GTP-BINDING PROTEIN"/>
    <property type="match status" value="1"/>
</dbReference>
<dbReference type="EMBL" id="SJZB01000014">
    <property type="protein sequence ID" value="TCJ17229.1"/>
    <property type="molecule type" value="Genomic_DNA"/>
</dbReference>
<dbReference type="CDD" id="cd01876">
    <property type="entry name" value="YihA_EngB"/>
    <property type="match status" value="1"/>
</dbReference>
<dbReference type="Proteomes" id="UP000295443">
    <property type="component" value="Unassembled WGS sequence"/>
</dbReference>
<dbReference type="SUPFAM" id="SSF52540">
    <property type="entry name" value="P-loop containing nucleoside triphosphate hydrolases"/>
    <property type="match status" value="1"/>
</dbReference>
<keyword evidence="3 10" id="KW-0132">Cell division</keyword>
<evidence type="ECO:0000313" key="14">
    <source>
        <dbReference type="Proteomes" id="UP000295443"/>
    </source>
</evidence>
<evidence type="ECO:0000256" key="11">
    <source>
        <dbReference type="SAM" id="MobiDB-lite"/>
    </source>
</evidence>
<evidence type="ECO:0000256" key="5">
    <source>
        <dbReference type="ARBA" id="ARBA00022741"/>
    </source>
</evidence>
<dbReference type="Gene3D" id="3.40.50.300">
    <property type="entry name" value="P-loop containing nucleotide triphosphate hydrolases"/>
    <property type="match status" value="1"/>
</dbReference>
<protein>
    <recommendedName>
        <fullName evidence="10">Probable GTP-binding protein EngB</fullName>
    </recommendedName>
</protein>
<keyword evidence="6" id="KW-0460">Magnesium</keyword>
<dbReference type="AlphaFoldDB" id="A0A4R1BIW6"/>
<evidence type="ECO:0000256" key="9">
    <source>
        <dbReference type="ARBA" id="ARBA00023306"/>
    </source>
</evidence>
<evidence type="ECO:0000256" key="3">
    <source>
        <dbReference type="ARBA" id="ARBA00022618"/>
    </source>
</evidence>
<keyword evidence="5 10" id="KW-0547">Nucleotide-binding</keyword>
<evidence type="ECO:0000256" key="10">
    <source>
        <dbReference type="HAMAP-Rule" id="MF_00321"/>
    </source>
</evidence>
<feature type="region of interest" description="Disordered" evidence="11">
    <location>
        <begin position="196"/>
        <end position="215"/>
    </location>
</feature>
<dbReference type="OrthoDB" id="9804921at2"/>
<organism evidence="13 14">
    <name type="scientific">Parasulfuritortus cantonensis</name>
    <dbReference type="NCBI Taxonomy" id="2528202"/>
    <lineage>
        <taxon>Bacteria</taxon>
        <taxon>Pseudomonadati</taxon>
        <taxon>Pseudomonadota</taxon>
        <taxon>Betaproteobacteria</taxon>
        <taxon>Nitrosomonadales</taxon>
        <taxon>Thiobacillaceae</taxon>
        <taxon>Parasulfuritortus</taxon>
    </lineage>
</organism>
<dbReference type="InterPro" id="IPR006073">
    <property type="entry name" value="GTP-bd"/>
</dbReference>
<sequence>MLNASFFITVAHIADLPTESLAEVAFAGRSNAGKSSAINTLALHKRLAFVSKTPGRTQHLNFFRVADQRFLVDLPGYGFARAPLEQQRGWQSLIGGYLASRAPLRGLVLIMDARHPFTDLDVQLLEWFRATGKPVLVLLSKSDKLNRSECTLTLRKARATLQELGLEGTAQLFSSTKRVGVEEAEAQLRIWLDMPKPIAKPATGQDGKKKPGSRG</sequence>
<dbReference type="GO" id="GO:0005525">
    <property type="term" value="F:GTP binding"/>
    <property type="evidence" value="ECO:0007669"/>
    <property type="project" value="UniProtKB-UniRule"/>
</dbReference>
<dbReference type="PANTHER" id="PTHR11649:SF13">
    <property type="entry name" value="ENGB-TYPE G DOMAIN-CONTAINING PROTEIN"/>
    <property type="match status" value="1"/>
</dbReference>
<keyword evidence="9 10" id="KW-0131">Cell cycle</keyword>
<dbReference type="HAMAP" id="MF_00321">
    <property type="entry name" value="GTPase_EngB"/>
    <property type="match status" value="1"/>
</dbReference>
<evidence type="ECO:0000256" key="1">
    <source>
        <dbReference type="ARBA" id="ARBA00001946"/>
    </source>
</evidence>
<keyword evidence="14" id="KW-1185">Reference proteome</keyword>
<comment type="cofactor">
    <cofactor evidence="1">
        <name>Mg(2+)</name>
        <dbReference type="ChEBI" id="CHEBI:18420"/>
    </cofactor>
</comment>
<name>A0A4R1BIW6_9PROT</name>
<evidence type="ECO:0000313" key="13">
    <source>
        <dbReference type="EMBL" id="TCJ17229.1"/>
    </source>
</evidence>
<comment type="similarity">
    <text evidence="2 10">Belongs to the TRAFAC class TrmE-Era-EngA-EngB-Septin-like GTPase superfamily. EngB GTPase family.</text>
</comment>
<dbReference type="InterPro" id="IPR030393">
    <property type="entry name" value="G_ENGB_dom"/>
</dbReference>
<dbReference type="InterPro" id="IPR019987">
    <property type="entry name" value="GTP-bd_ribosome_bio_YsxC"/>
</dbReference>
<proteinExistence type="inferred from homology"/>
<reference evidence="13 14" key="1">
    <citation type="submission" date="2019-03" db="EMBL/GenBank/DDBJ databases">
        <title>Genome sequence of Thiobacillaceae bacterium LSR1, a sulfur-oxidizing bacterium isolated from freshwater sediment.</title>
        <authorList>
            <person name="Li S."/>
        </authorList>
    </citation>
    <scope>NUCLEOTIDE SEQUENCE [LARGE SCALE GENOMIC DNA]</scope>
    <source>
        <strain evidence="13 14">LSR1</strain>
    </source>
</reference>
<evidence type="ECO:0000256" key="8">
    <source>
        <dbReference type="ARBA" id="ARBA00023210"/>
    </source>
</evidence>
<dbReference type="GO" id="GO:0000917">
    <property type="term" value="P:division septum assembly"/>
    <property type="evidence" value="ECO:0007669"/>
    <property type="project" value="UniProtKB-KW"/>
</dbReference>
<evidence type="ECO:0000256" key="2">
    <source>
        <dbReference type="ARBA" id="ARBA00009638"/>
    </source>
</evidence>
<dbReference type="Pfam" id="PF01926">
    <property type="entry name" value="MMR_HSR1"/>
    <property type="match status" value="1"/>
</dbReference>